<gene>
    <name evidence="1" type="ORF">LSAT_V11C900467180</name>
</gene>
<dbReference type="AlphaFoldDB" id="A0A9R1WS28"/>
<evidence type="ECO:0000313" key="2">
    <source>
        <dbReference type="Proteomes" id="UP000235145"/>
    </source>
</evidence>
<accession>A0A9R1WS28</accession>
<dbReference type="PANTHER" id="PTHR11439">
    <property type="entry name" value="GAG-POL-RELATED RETROTRANSPOSON"/>
    <property type="match status" value="1"/>
</dbReference>
<evidence type="ECO:0000313" key="1">
    <source>
        <dbReference type="EMBL" id="KAJ0186336.1"/>
    </source>
</evidence>
<evidence type="ECO:0008006" key="3">
    <source>
        <dbReference type="Google" id="ProtNLM"/>
    </source>
</evidence>
<name>A0A9R1WS28_LACSA</name>
<dbReference type="EMBL" id="NBSK02000009">
    <property type="protein sequence ID" value="KAJ0186336.1"/>
    <property type="molecule type" value="Genomic_DNA"/>
</dbReference>
<protein>
    <recommendedName>
        <fullName evidence="3">Reverse transcriptase Ty1/copia-type domain-containing protein</fullName>
    </recommendedName>
</protein>
<keyword evidence="2" id="KW-1185">Reference proteome</keyword>
<organism evidence="1 2">
    <name type="scientific">Lactuca sativa</name>
    <name type="common">Garden lettuce</name>
    <dbReference type="NCBI Taxonomy" id="4236"/>
    <lineage>
        <taxon>Eukaryota</taxon>
        <taxon>Viridiplantae</taxon>
        <taxon>Streptophyta</taxon>
        <taxon>Embryophyta</taxon>
        <taxon>Tracheophyta</taxon>
        <taxon>Spermatophyta</taxon>
        <taxon>Magnoliopsida</taxon>
        <taxon>eudicotyledons</taxon>
        <taxon>Gunneridae</taxon>
        <taxon>Pentapetalae</taxon>
        <taxon>asterids</taxon>
        <taxon>campanulids</taxon>
        <taxon>Asterales</taxon>
        <taxon>Asteraceae</taxon>
        <taxon>Cichorioideae</taxon>
        <taxon>Cichorieae</taxon>
        <taxon>Lactucinae</taxon>
        <taxon>Lactuca</taxon>
    </lineage>
</organism>
<proteinExistence type="predicted"/>
<sequence length="169" mass="19326">MGTKDGLVLSQRKYTLDILEDSGILGCRPCSFPMERNLKLDNEEEDDHVDASEYRRLIGRFPYLQATRPDLAYSINVLSQFVLDPQQRHFDAAMRVLRDLKAIPGQGIFFPKEGGTELVAYCDADWLGCSITRRSRTGYILLLGELPFHRNQRNSWLFLAPRPKPNIAP</sequence>
<dbReference type="Proteomes" id="UP000235145">
    <property type="component" value="Unassembled WGS sequence"/>
</dbReference>
<dbReference type="PANTHER" id="PTHR11439:SF498">
    <property type="entry name" value="DNAK FAMILY PROTEIN"/>
    <property type="match status" value="1"/>
</dbReference>
<reference evidence="1 2" key="1">
    <citation type="journal article" date="2017" name="Nat. Commun.">
        <title>Genome assembly with in vitro proximity ligation data and whole-genome triplication in lettuce.</title>
        <authorList>
            <person name="Reyes-Chin-Wo S."/>
            <person name="Wang Z."/>
            <person name="Yang X."/>
            <person name="Kozik A."/>
            <person name="Arikit S."/>
            <person name="Song C."/>
            <person name="Xia L."/>
            <person name="Froenicke L."/>
            <person name="Lavelle D.O."/>
            <person name="Truco M.J."/>
            <person name="Xia R."/>
            <person name="Zhu S."/>
            <person name="Xu C."/>
            <person name="Xu H."/>
            <person name="Xu X."/>
            <person name="Cox K."/>
            <person name="Korf I."/>
            <person name="Meyers B.C."/>
            <person name="Michelmore R.W."/>
        </authorList>
    </citation>
    <scope>NUCLEOTIDE SEQUENCE [LARGE SCALE GENOMIC DNA]</scope>
    <source>
        <strain evidence="2">cv. Salinas</strain>
        <tissue evidence="1">Seedlings</tissue>
    </source>
</reference>
<comment type="caution">
    <text evidence="1">The sequence shown here is derived from an EMBL/GenBank/DDBJ whole genome shotgun (WGS) entry which is preliminary data.</text>
</comment>